<name>A0A445BE36_ARAHY</name>
<organism evidence="2 3">
    <name type="scientific">Arachis hypogaea</name>
    <name type="common">Peanut</name>
    <dbReference type="NCBI Taxonomy" id="3818"/>
    <lineage>
        <taxon>Eukaryota</taxon>
        <taxon>Viridiplantae</taxon>
        <taxon>Streptophyta</taxon>
        <taxon>Embryophyta</taxon>
        <taxon>Tracheophyta</taxon>
        <taxon>Spermatophyta</taxon>
        <taxon>Magnoliopsida</taxon>
        <taxon>eudicotyledons</taxon>
        <taxon>Gunneridae</taxon>
        <taxon>Pentapetalae</taxon>
        <taxon>rosids</taxon>
        <taxon>fabids</taxon>
        <taxon>Fabales</taxon>
        <taxon>Fabaceae</taxon>
        <taxon>Papilionoideae</taxon>
        <taxon>50 kb inversion clade</taxon>
        <taxon>dalbergioids sensu lato</taxon>
        <taxon>Dalbergieae</taxon>
        <taxon>Pterocarpus clade</taxon>
        <taxon>Arachis</taxon>
    </lineage>
</organism>
<evidence type="ECO:0000313" key="2">
    <source>
        <dbReference type="EMBL" id="RYR36926.1"/>
    </source>
</evidence>
<sequence length="127" mass="14287">MDKVVYIYVLLGLFAGSIFSSCICGTSTKFETHGDCNLFGSIAEKSVSNAIETIDIGILVLGIKFVNNLFSICYKESASYTMLFMPIYMIMLVNGSKIKRYCRFIDHTDEFDGLVMGFASIYFFTRL</sequence>
<dbReference type="AlphaFoldDB" id="A0A445BE36"/>
<gene>
    <name evidence="2" type="ORF">Ahy_A09g041874</name>
</gene>
<dbReference type="EMBL" id="SDMP01000009">
    <property type="protein sequence ID" value="RYR36926.1"/>
    <property type="molecule type" value="Genomic_DNA"/>
</dbReference>
<accession>A0A445BE36</accession>
<evidence type="ECO:0000256" key="1">
    <source>
        <dbReference type="SAM" id="Phobius"/>
    </source>
</evidence>
<dbReference type="Proteomes" id="UP000289738">
    <property type="component" value="Chromosome A09"/>
</dbReference>
<keyword evidence="1" id="KW-0812">Transmembrane</keyword>
<proteinExistence type="predicted"/>
<comment type="caution">
    <text evidence="2">The sequence shown here is derived from an EMBL/GenBank/DDBJ whole genome shotgun (WGS) entry which is preliminary data.</text>
</comment>
<feature type="transmembrane region" description="Helical" evidence="1">
    <location>
        <begin position="6"/>
        <end position="26"/>
    </location>
</feature>
<protein>
    <submittedName>
        <fullName evidence="2">Uncharacterized protein</fullName>
    </submittedName>
</protein>
<dbReference type="EMBL" id="SDMP01000009">
    <property type="protein sequence ID" value="RYR36927.1"/>
    <property type="molecule type" value="Genomic_DNA"/>
</dbReference>
<feature type="transmembrane region" description="Helical" evidence="1">
    <location>
        <begin position="78"/>
        <end position="95"/>
    </location>
</feature>
<keyword evidence="1" id="KW-0472">Membrane</keyword>
<dbReference type="PROSITE" id="PS51257">
    <property type="entry name" value="PROKAR_LIPOPROTEIN"/>
    <property type="match status" value="1"/>
</dbReference>
<reference evidence="2 3" key="1">
    <citation type="submission" date="2019-01" db="EMBL/GenBank/DDBJ databases">
        <title>Sequencing of cultivated peanut Arachis hypogaea provides insights into genome evolution and oil improvement.</title>
        <authorList>
            <person name="Chen X."/>
        </authorList>
    </citation>
    <scope>NUCLEOTIDE SEQUENCE [LARGE SCALE GENOMIC DNA]</scope>
    <source>
        <strain evidence="3">cv. Fuhuasheng</strain>
        <strain evidence="2">GDAAS-fuhuasheng2018</strain>
        <tissue evidence="2">Leaves</tissue>
    </source>
</reference>
<evidence type="ECO:0000313" key="3">
    <source>
        <dbReference type="Proteomes" id="UP000289738"/>
    </source>
</evidence>
<keyword evidence="3" id="KW-1185">Reference proteome</keyword>
<keyword evidence="1" id="KW-1133">Transmembrane helix</keyword>